<dbReference type="PANTHER" id="PTHR11439:SF495">
    <property type="entry name" value="REVERSE TRANSCRIPTASE, RNA-DEPENDENT DNA POLYMERASE-RELATED"/>
    <property type="match status" value="1"/>
</dbReference>
<name>A0AAQ3TLD0_PASNO</name>
<sequence length="75" mass="8512">MIGSLLYLTATKPDIKFAVCLCARYQASPWTSHRQAVKRIFRLQVGDVLTMHTSRERLRANGPASLLSWCDDDCQ</sequence>
<dbReference type="Proteomes" id="UP001341281">
    <property type="component" value="Chromosome 05"/>
</dbReference>
<evidence type="ECO:0000313" key="1">
    <source>
        <dbReference type="EMBL" id="WVZ76304.1"/>
    </source>
</evidence>
<organism evidence="1 2">
    <name type="scientific">Paspalum notatum var. saurae</name>
    <dbReference type="NCBI Taxonomy" id="547442"/>
    <lineage>
        <taxon>Eukaryota</taxon>
        <taxon>Viridiplantae</taxon>
        <taxon>Streptophyta</taxon>
        <taxon>Embryophyta</taxon>
        <taxon>Tracheophyta</taxon>
        <taxon>Spermatophyta</taxon>
        <taxon>Magnoliopsida</taxon>
        <taxon>Liliopsida</taxon>
        <taxon>Poales</taxon>
        <taxon>Poaceae</taxon>
        <taxon>PACMAD clade</taxon>
        <taxon>Panicoideae</taxon>
        <taxon>Andropogonodae</taxon>
        <taxon>Paspaleae</taxon>
        <taxon>Paspalinae</taxon>
        <taxon>Paspalum</taxon>
    </lineage>
</organism>
<reference evidence="1 2" key="1">
    <citation type="submission" date="2024-02" db="EMBL/GenBank/DDBJ databases">
        <title>High-quality chromosome-scale genome assembly of Pensacola bahiagrass (Paspalum notatum Flugge var. saurae).</title>
        <authorList>
            <person name="Vega J.M."/>
            <person name="Podio M."/>
            <person name="Orjuela J."/>
            <person name="Siena L.A."/>
            <person name="Pessino S.C."/>
            <person name="Combes M.C."/>
            <person name="Mariac C."/>
            <person name="Albertini E."/>
            <person name="Pupilli F."/>
            <person name="Ortiz J.P.A."/>
            <person name="Leblanc O."/>
        </authorList>
    </citation>
    <scope>NUCLEOTIDE SEQUENCE [LARGE SCALE GENOMIC DNA]</scope>
    <source>
        <strain evidence="1">R1</strain>
        <tissue evidence="1">Leaf</tissue>
    </source>
</reference>
<dbReference type="EMBL" id="CP144749">
    <property type="protein sequence ID" value="WVZ76304.1"/>
    <property type="molecule type" value="Genomic_DNA"/>
</dbReference>
<evidence type="ECO:0008006" key="3">
    <source>
        <dbReference type="Google" id="ProtNLM"/>
    </source>
</evidence>
<dbReference type="AlphaFoldDB" id="A0AAQ3TLD0"/>
<protein>
    <recommendedName>
        <fullName evidence="3">Reverse transcriptase Ty1/copia-type domain-containing protein</fullName>
    </recommendedName>
</protein>
<accession>A0AAQ3TLD0</accession>
<proteinExistence type="predicted"/>
<dbReference type="PANTHER" id="PTHR11439">
    <property type="entry name" value="GAG-POL-RELATED RETROTRANSPOSON"/>
    <property type="match status" value="1"/>
</dbReference>
<keyword evidence="2" id="KW-1185">Reference proteome</keyword>
<gene>
    <name evidence="1" type="ORF">U9M48_024291</name>
</gene>
<evidence type="ECO:0000313" key="2">
    <source>
        <dbReference type="Proteomes" id="UP001341281"/>
    </source>
</evidence>